<organism evidence="2 3">
    <name type="scientific">Mycolicibacterium neoaurum</name>
    <name type="common">Mycobacterium neoaurum</name>
    <dbReference type="NCBI Taxonomy" id="1795"/>
    <lineage>
        <taxon>Bacteria</taxon>
        <taxon>Bacillati</taxon>
        <taxon>Actinomycetota</taxon>
        <taxon>Actinomycetes</taxon>
        <taxon>Mycobacteriales</taxon>
        <taxon>Mycobacteriaceae</taxon>
        <taxon>Mycolicibacterium</taxon>
    </lineage>
</organism>
<evidence type="ECO:0000313" key="2">
    <source>
        <dbReference type="EMBL" id="CDQ45878.1"/>
    </source>
</evidence>
<name>A0AAV2WPV8_MYCNE</name>
<dbReference type="Pfam" id="PF03167">
    <property type="entry name" value="UDG"/>
    <property type="match status" value="1"/>
</dbReference>
<dbReference type="Proteomes" id="UP000028864">
    <property type="component" value="Unassembled WGS sequence"/>
</dbReference>
<dbReference type="SUPFAM" id="SSF52141">
    <property type="entry name" value="Uracil-DNA glycosylase-like"/>
    <property type="match status" value="1"/>
</dbReference>
<dbReference type="Gene3D" id="3.40.470.10">
    <property type="entry name" value="Uracil-DNA glycosylase-like domain"/>
    <property type="match status" value="1"/>
</dbReference>
<dbReference type="AlphaFoldDB" id="A0AAV2WPV8"/>
<dbReference type="EMBL" id="LK021339">
    <property type="protein sequence ID" value="CDQ45878.1"/>
    <property type="molecule type" value="Genomic_DNA"/>
</dbReference>
<dbReference type="NCBIfam" id="TIGR04274">
    <property type="entry name" value="hypoxanDNAglyco"/>
    <property type="match status" value="1"/>
</dbReference>
<accession>A0AAV2WPV8</accession>
<evidence type="ECO:0000259" key="1">
    <source>
        <dbReference type="SMART" id="SM00986"/>
    </source>
</evidence>
<evidence type="ECO:0000313" key="3">
    <source>
        <dbReference type="Proteomes" id="UP000028864"/>
    </source>
</evidence>
<dbReference type="InterPro" id="IPR005122">
    <property type="entry name" value="Uracil-DNA_glycosylase-like"/>
</dbReference>
<reference evidence="2" key="2">
    <citation type="submission" date="2015-09" db="EMBL/GenBank/DDBJ databases">
        <title>Draft genome sequence of Mycobacterium neoaurum DSM 44074.</title>
        <authorList>
            <person name="Croce O."/>
            <person name="Robert C."/>
            <person name="Raoult D."/>
            <person name="Drancourt M."/>
        </authorList>
    </citation>
    <scope>NUCLEOTIDE SEQUENCE</scope>
    <source>
        <strain evidence="2">DSM 44074</strain>
    </source>
</reference>
<dbReference type="InterPro" id="IPR026353">
    <property type="entry name" value="Hypoxan-DNA_Glyclase"/>
</dbReference>
<protein>
    <submittedName>
        <fullName evidence="2">T/U mismatch-specific DNA glycosylase</fullName>
    </submittedName>
</protein>
<reference evidence="2" key="1">
    <citation type="submission" date="2014-05" db="EMBL/GenBank/DDBJ databases">
        <authorList>
            <person name="Urmite Genomes"/>
        </authorList>
    </citation>
    <scope>NUCLEOTIDE SEQUENCE</scope>
    <source>
        <strain evidence="2">DSM 44074</strain>
    </source>
</reference>
<feature type="domain" description="Uracil-DNA glycosylase-like" evidence="1">
    <location>
        <begin position="7"/>
        <end position="158"/>
    </location>
</feature>
<sequence length="159" mass="17352">MLHGLAPIIGAHPTILVLGNMPSALSLEHRQYYGNPRNAFWRICADIYGFEPDAPYPHRAAALAGHGVAVWDVLKSCRRIGSLDSAIEPASMVANDIGALLRDHPGIGRLVFNGKAAERNHRRLVVDAPDLPIVQLPSTSPAHTMAYAEKLRHWRDALG</sequence>
<gene>
    <name evidence="2" type="ORF">BN1047_03778</name>
</gene>
<dbReference type="CDD" id="cd10032">
    <property type="entry name" value="UDG-F6_HDG"/>
    <property type="match status" value="1"/>
</dbReference>
<dbReference type="InterPro" id="IPR036895">
    <property type="entry name" value="Uracil-DNA_glycosylase-like_sf"/>
</dbReference>
<dbReference type="SMART" id="SM00987">
    <property type="entry name" value="UreE_C"/>
    <property type="match status" value="1"/>
</dbReference>
<dbReference type="SMART" id="SM00986">
    <property type="entry name" value="UDG"/>
    <property type="match status" value="1"/>
</dbReference>
<proteinExistence type="predicted"/>